<sequence>MENQIMKAWRLHDFGLEYLTADALPVPVPGNNEILIRVSAASLNFRDNALLQGYYDPNILNKGPLILASDAVGKVVRAGSGVTRFKAGDRVISHYLSQWLDGVPRPNENEFTYGGPFPGGLAEYMILNENSAVACPESLSDEEAATLPIAGLTAWSAIVNAGQIGQGDSVVIQGTGGVALFAIQFARALGATVIVTTGTDVNGEKAIGLGASHFINYHQEPNWSEAVLELTGGVGVDEVLEMAGGDLNQSVAVLKATGIIAMIGFLDNPELKVNIFPILYKQIRTQGIAVGHRRSFEAMVAFIQQHQIRPVIDKVYDFNDVPAAFRQLAAGAFGKIVIKINP</sequence>
<dbReference type="RefSeq" id="WP_273631648.1">
    <property type="nucleotide sequence ID" value="NZ_CP117167.1"/>
</dbReference>
<reference evidence="2 3" key="1">
    <citation type="submission" date="2023-02" db="EMBL/GenBank/DDBJ databases">
        <title>Genome sequence of Mucilaginibacter jinjuensis strain KACC 16571.</title>
        <authorList>
            <person name="Kim S."/>
            <person name="Heo J."/>
            <person name="Kwon S.-W."/>
        </authorList>
    </citation>
    <scope>NUCLEOTIDE SEQUENCE [LARGE SCALE GENOMIC DNA]</scope>
    <source>
        <strain evidence="2 3">KACC 16571</strain>
    </source>
</reference>
<dbReference type="SUPFAM" id="SSF51735">
    <property type="entry name" value="NAD(P)-binding Rossmann-fold domains"/>
    <property type="match status" value="1"/>
</dbReference>
<dbReference type="SMART" id="SM00829">
    <property type="entry name" value="PKS_ER"/>
    <property type="match status" value="1"/>
</dbReference>
<dbReference type="PANTHER" id="PTHR45033">
    <property type="match status" value="1"/>
</dbReference>
<keyword evidence="3" id="KW-1185">Reference proteome</keyword>
<evidence type="ECO:0000313" key="2">
    <source>
        <dbReference type="EMBL" id="WCT13363.1"/>
    </source>
</evidence>
<feature type="domain" description="Enoyl reductase (ER)" evidence="1">
    <location>
        <begin position="15"/>
        <end position="338"/>
    </location>
</feature>
<dbReference type="InterPro" id="IPR020843">
    <property type="entry name" value="ER"/>
</dbReference>
<dbReference type="EMBL" id="CP117167">
    <property type="protein sequence ID" value="WCT13363.1"/>
    <property type="molecule type" value="Genomic_DNA"/>
</dbReference>
<name>A0ABY7TAY3_9SPHI</name>
<dbReference type="SUPFAM" id="SSF50129">
    <property type="entry name" value="GroES-like"/>
    <property type="match status" value="1"/>
</dbReference>
<evidence type="ECO:0000259" key="1">
    <source>
        <dbReference type="SMART" id="SM00829"/>
    </source>
</evidence>
<gene>
    <name evidence="2" type="ORF">PQO05_05375</name>
</gene>
<protein>
    <submittedName>
        <fullName evidence="2">NAD(P)-dependent alcohol dehydrogenase</fullName>
    </submittedName>
</protein>
<accession>A0ABY7TAY3</accession>
<evidence type="ECO:0000313" key="3">
    <source>
        <dbReference type="Proteomes" id="UP001216139"/>
    </source>
</evidence>
<dbReference type="InterPro" id="IPR036291">
    <property type="entry name" value="NAD(P)-bd_dom_sf"/>
</dbReference>
<dbReference type="Pfam" id="PF08240">
    <property type="entry name" value="ADH_N"/>
    <property type="match status" value="1"/>
</dbReference>
<dbReference type="InterPro" id="IPR013154">
    <property type="entry name" value="ADH-like_N"/>
</dbReference>
<dbReference type="InterPro" id="IPR052711">
    <property type="entry name" value="Zinc_ADH-like"/>
</dbReference>
<organism evidence="2 3">
    <name type="scientific">Mucilaginibacter jinjuensis</name>
    <dbReference type="NCBI Taxonomy" id="1176721"/>
    <lineage>
        <taxon>Bacteria</taxon>
        <taxon>Pseudomonadati</taxon>
        <taxon>Bacteroidota</taxon>
        <taxon>Sphingobacteriia</taxon>
        <taxon>Sphingobacteriales</taxon>
        <taxon>Sphingobacteriaceae</taxon>
        <taxon>Mucilaginibacter</taxon>
    </lineage>
</organism>
<dbReference type="Gene3D" id="3.40.50.720">
    <property type="entry name" value="NAD(P)-binding Rossmann-like Domain"/>
    <property type="match status" value="1"/>
</dbReference>
<dbReference type="Gene3D" id="3.90.180.10">
    <property type="entry name" value="Medium-chain alcohol dehydrogenases, catalytic domain"/>
    <property type="match status" value="1"/>
</dbReference>
<dbReference type="Pfam" id="PF00107">
    <property type="entry name" value="ADH_zinc_N"/>
    <property type="match status" value="1"/>
</dbReference>
<dbReference type="PANTHER" id="PTHR45033:SF2">
    <property type="entry name" value="ZINC-TYPE ALCOHOL DEHYDROGENASE-LIKE PROTEIN C1773.06C"/>
    <property type="match status" value="1"/>
</dbReference>
<dbReference type="CDD" id="cd08276">
    <property type="entry name" value="MDR7"/>
    <property type="match status" value="1"/>
</dbReference>
<dbReference type="InterPro" id="IPR013149">
    <property type="entry name" value="ADH-like_C"/>
</dbReference>
<dbReference type="Proteomes" id="UP001216139">
    <property type="component" value="Chromosome"/>
</dbReference>
<dbReference type="InterPro" id="IPR011032">
    <property type="entry name" value="GroES-like_sf"/>
</dbReference>
<proteinExistence type="predicted"/>